<keyword evidence="1" id="KW-0805">Transcription regulation</keyword>
<proteinExistence type="predicted"/>
<dbReference type="PROSITE" id="PS00036">
    <property type="entry name" value="BZIP_BASIC"/>
    <property type="match status" value="1"/>
</dbReference>
<evidence type="ECO:0000313" key="6">
    <source>
        <dbReference type="EMBL" id="GMG98547.1"/>
    </source>
</evidence>
<evidence type="ECO:0000259" key="5">
    <source>
        <dbReference type="PROSITE" id="PS50217"/>
    </source>
</evidence>
<dbReference type="PANTHER" id="PTHR46391:SF20">
    <property type="entry name" value="BASIC LEUCINE ZIPPER 61"/>
    <property type="match status" value="1"/>
</dbReference>
<accession>A0AAD3RWS7</accession>
<feature type="region of interest" description="Disordered" evidence="4">
    <location>
        <begin position="1"/>
        <end position="29"/>
    </location>
</feature>
<dbReference type="SUPFAM" id="SSF57959">
    <property type="entry name" value="Leucine zipper domain"/>
    <property type="match status" value="1"/>
</dbReference>
<dbReference type="PANTHER" id="PTHR46391">
    <property type="entry name" value="BASIC LEUCINE ZIPPER 34"/>
    <property type="match status" value="1"/>
</dbReference>
<keyword evidence="7" id="KW-1185">Reference proteome</keyword>
<keyword evidence="2" id="KW-0804">Transcription</keyword>
<dbReference type="Pfam" id="PF00170">
    <property type="entry name" value="bZIP_1"/>
    <property type="match status" value="1"/>
</dbReference>
<dbReference type="InterPro" id="IPR044759">
    <property type="entry name" value="bZIP_RF2"/>
</dbReference>
<dbReference type="EMBL" id="BSYO01000001">
    <property type="protein sequence ID" value="GMG98547.1"/>
    <property type="molecule type" value="Genomic_DNA"/>
</dbReference>
<feature type="compositionally biased region" description="Polar residues" evidence="4">
    <location>
        <begin position="110"/>
        <end position="122"/>
    </location>
</feature>
<dbReference type="InterPro" id="IPR004827">
    <property type="entry name" value="bZIP"/>
</dbReference>
<reference evidence="6" key="1">
    <citation type="submission" date="2023-05" db="EMBL/GenBank/DDBJ databases">
        <title>Nepenthes gracilis genome sequencing.</title>
        <authorList>
            <person name="Fukushima K."/>
        </authorList>
    </citation>
    <scope>NUCLEOTIDE SEQUENCE</scope>
    <source>
        <strain evidence="6">SING2019-196</strain>
    </source>
</reference>
<dbReference type="GO" id="GO:0045893">
    <property type="term" value="P:positive regulation of DNA-templated transcription"/>
    <property type="evidence" value="ECO:0007669"/>
    <property type="project" value="TreeGrafter"/>
</dbReference>
<dbReference type="GO" id="GO:0003700">
    <property type="term" value="F:DNA-binding transcription factor activity"/>
    <property type="evidence" value="ECO:0007669"/>
    <property type="project" value="InterPro"/>
</dbReference>
<feature type="compositionally biased region" description="Pro residues" evidence="4">
    <location>
        <begin position="1"/>
        <end position="12"/>
    </location>
</feature>
<name>A0AAD3RWS7_NEPGR</name>
<feature type="region of interest" description="Disordered" evidence="4">
    <location>
        <begin position="109"/>
        <end position="152"/>
    </location>
</feature>
<keyword evidence="3" id="KW-0539">Nucleus</keyword>
<dbReference type="PROSITE" id="PS50217">
    <property type="entry name" value="BZIP"/>
    <property type="match status" value="1"/>
</dbReference>
<dbReference type="GO" id="GO:0003677">
    <property type="term" value="F:DNA binding"/>
    <property type="evidence" value="ECO:0007669"/>
    <property type="project" value="TreeGrafter"/>
</dbReference>
<evidence type="ECO:0000313" key="7">
    <source>
        <dbReference type="Proteomes" id="UP001279734"/>
    </source>
</evidence>
<sequence length="322" mass="35783">MAQPPPRVPPIVPQEHWPSHHDFPATHHQTAFTPNTLNSPWDEFMEFSAASTHRLPVGNSTAFAVERFRVPEGGGGGEGANVGGESEFERFDDEQFLSMFDSELVRAMMNSPSNYPTSSSDCNSHRQKRKLSDHLNEKPTENVEREEPESSCGADKELLVHAVVAAAAAAAATTSAPIFNDPVGDPKRVKRILANRQSAQRSRVRKVQYVSQLERTITSLQHEVSRLSPRVAYLDRQRMLLNVENSALKAKIAALAQDKIFKDAHQEALRREIERLRQLYYHQTLRKAENSISPASPPLPVAAVAQPPSCDVKVNDKGQIIS</sequence>
<dbReference type="CDD" id="cd14703">
    <property type="entry name" value="bZIP_plant_RF2"/>
    <property type="match status" value="1"/>
</dbReference>
<evidence type="ECO:0000256" key="4">
    <source>
        <dbReference type="SAM" id="MobiDB-lite"/>
    </source>
</evidence>
<dbReference type="InterPro" id="IPR046347">
    <property type="entry name" value="bZIP_sf"/>
</dbReference>
<evidence type="ECO:0000256" key="3">
    <source>
        <dbReference type="ARBA" id="ARBA00023242"/>
    </source>
</evidence>
<comment type="caution">
    <text evidence="6">The sequence shown here is derived from an EMBL/GenBank/DDBJ whole genome shotgun (WGS) entry which is preliminary data.</text>
</comment>
<dbReference type="FunFam" id="1.20.5.170:FF:000086">
    <property type="entry name" value="Transcription factor VIP1"/>
    <property type="match status" value="1"/>
</dbReference>
<dbReference type="Proteomes" id="UP001279734">
    <property type="component" value="Unassembled WGS sequence"/>
</dbReference>
<evidence type="ECO:0000256" key="2">
    <source>
        <dbReference type="ARBA" id="ARBA00023163"/>
    </source>
</evidence>
<dbReference type="SMART" id="SM00338">
    <property type="entry name" value="BRLZ"/>
    <property type="match status" value="1"/>
</dbReference>
<feature type="domain" description="BZIP" evidence="5">
    <location>
        <begin position="185"/>
        <end position="248"/>
    </location>
</feature>
<dbReference type="Gene3D" id="1.20.5.170">
    <property type="match status" value="1"/>
</dbReference>
<dbReference type="GO" id="GO:0005634">
    <property type="term" value="C:nucleus"/>
    <property type="evidence" value="ECO:0007669"/>
    <property type="project" value="TreeGrafter"/>
</dbReference>
<feature type="compositionally biased region" description="Basic and acidic residues" evidence="4">
    <location>
        <begin position="130"/>
        <end position="145"/>
    </location>
</feature>
<protein>
    <recommendedName>
        <fullName evidence="5">BZIP domain-containing protein</fullName>
    </recommendedName>
</protein>
<evidence type="ECO:0000256" key="1">
    <source>
        <dbReference type="ARBA" id="ARBA00023015"/>
    </source>
</evidence>
<organism evidence="6 7">
    <name type="scientific">Nepenthes gracilis</name>
    <name type="common">Slender pitcher plant</name>
    <dbReference type="NCBI Taxonomy" id="150966"/>
    <lineage>
        <taxon>Eukaryota</taxon>
        <taxon>Viridiplantae</taxon>
        <taxon>Streptophyta</taxon>
        <taxon>Embryophyta</taxon>
        <taxon>Tracheophyta</taxon>
        <taxon>Spermatophyta</taxon>
        <taxon>Magnoliopsida</taxon>
        <taxon>eudicotyledons</taxon>
        <taxon>Gunneridae</taxon>
        <taxon>Pentapetalae</taxon>
        <taxon>Caryophyllales</taxon>
        <taxon>Nepenthaceae</taxon>
        <taxon>Nepenthes</taxon>
    </lineage>
</organism>
<dbReference type="AlphaFoldDB" id="A0AAD3RWS7"/>
<gene>
    <name evidence="6" type="ORF">Nepgr_000387</name>
</gene>
<dbReference type="InterPro" id="IPR052483">
    <property type="entry name" value="bZIP_transcription_regulators"/>
</dbReference>